<dbReference type="GO" id="GO:0006098">
    <property type="term" value="P:pentose-phosphate shunt"/>
    <property type="evidence" value="ECO:0007669"/>
    <property type="project" value="UniProtKB-UniPathway"/>
</dbReference>
<dbReference type="AlphaFoldDB" id="A0A7C9HUU3"/>
<dbReference type="GO" id="GO:0005975">
    <property type="term" value="P:carbohydrate metabolic process"/>
    <property type="evidence" value="ECO:0007669"/>
    <property type="project" value="UniProtKB-UniRule"/>
</dbReference>
<sequence length="233" mass="25130">MGWIEHDYRDGDALATALANLLHATCRDAIDARGRAVLALAGGRTPFPAYRALAAMRLDWSCVVLLPSDERCVPHDHPACNVAELRKAFADARGVVIESLTTEDGDPARSESHARRRLAVYPGPFDAIVLGMGQDAHTASLFPGAPQLRDALDLDNALEATRIDPRPLPPEAPFPRISLTLSRLLRTQALHLALTGQAKRDVLQAARASGNMARHPVAALGEGQATVHMHWSP</sequence>
<dbReference type="Pfam" id="PF01182">
    <property type="entry name" value="Glucosamine_iso"/>
    <property type="match status" value="1"/>
</dbReference>
<proteinExistence type="inferred from homology"/>
<organism evidence="9 10">
    <name type="scientific">Noviluteimonas gilva</name>
    <dbReference type="NCBI Taxonomy" id="2682097"/>
    <lineage>
        <taxon>Bacteria</taxon>
        <taxon>Pseudomonadati</taxon>
        <taxon>Pseudomonadota</taxon>
        <taxon>Gammaproteobacteria</taxon>
        <taxon>Lysobacterales</taxon>
        <taxon>Lysobacteraceae</taxon>
        <taxon>Noviluteimonas</taxon>
    </lineage>
</organism>
<keyword evidence="10" id="KW-1185">Reference proteome</keyword>
<evidence type="ECO:0000313" key="9">
    <source>
        <dbReference type="EMBL" id="MUV15211.1"/>
    </source>
</evidence>
<dbReference type="InterPro" id="IPR005900">
    <property type="entry name" value="6-phosphogluconolactonase_DevB"/>
</dbReference>
<evidence type="ECO:0000256" key="5">
    <source>
        <dbReference type="ARBA" id="ARBA00013198"/>
    </source>
</evidence>
<dbReference type="InterPro" id="IPR037171">
    <property type="entry name" value="NagB/RpiA_transferase-like"/>
</dbReference>
<dbReference type="UniPathway" id="UPA00115">
    <property type="reaction ID" value="UER00409"/>
</dbReference>
<comment type="pathway">
    <text evidence="3 7">Carbohydrate degradation; pentose phosphate pathway; D-ribulose 5-phosphate from D-glucose 6-phosphate (oxidative stage): step 2/3.</text>
</comment>
<evidence type="ECO:0000256" key="3">
    <source>
        <dbReference type="ARBA" id="ARBA00004961"/>
    </source>
</evidence>
<name>A0A7C9HUU3_9GAMM</name>
<reference evidence="9 10" key="1">
    <citation type="submission" date="2019-12" db="EMBL/GenBank/DDBJ databases">
        <authorList>
            <person name="Xu J."/>
        </authorList>
    </citation>
    <scope>NUCLEOTIDE SEQUENCE [LARGE SCALE GENOMIC DNA]</scope>
    <source>
        <strain evidence="9 10">HX-5-24</strain>
    </source>
</reference>
<dbReference type="InterPro" id="IPR039104">
    <property type="entry name" value="6PGL"/>
</dbReference>
<evidence type="ECO:0000256" key="4">
    <source>
        <dbReference type="ARBA" id="ARBA00010662"/>
    </source>
</evidence>
<dbReference type="SUPFAM" id="SSF100950">
    <property type="entry name" value="NagB/RpiA/CoA transferase-like"/>
    <property type="match status" value="1"/>
</dbReference>
<dbReference type="GO" id="GO:0017057">
    <property type="term" value="F:6-phosphogluconolactonase activity"/>
    <property type="evidence" value="ECO:0007669"/>
    <property type="project" value="UniProtKB-UniRule"/>
</dbReference>
<protein>
    <recommendedName>
        <fullName evidence="6 7">6-phosphogluconolactonase</fullName>
        <shortName evidence="7">6PGL</shortName>
        <ecNumber evidence="5 7">3.1.1.31</ecNumber>
    </recommendedName>
</protein>
<comment type="catalytic activity">
    <reaction evidence="1 7">
        <text>6-phospho-D-glucono-1,5-lactone + H2O = 6-phospho-D-gluconate + H(+)</text>
        <dbReference type="Rhea" id="RHEA:12556"/>
        <dbReference type="ChEBI" id="CHEBI:15377"/>
        <dbReference type="ChEBI" id="CHEBI:15378"/>
        <dbReference type="ChEBI" id="CHEBI:57955"/>
        <dbReference type="ChEBI" id="CHEBI:58759"/>
        <dbReference type="EC" id="3.1.1.31"/>
    </reaction>
</comment>
<dbReference type="InterPro" id="IPR006148">
    <property type="entry name" value="Glc/Gal-6P_isomerase"/>
</dbReference>
<dbReference type="RefSeq" id="WP_156642755.1">
    <property type="nucleotide sequence ID" value="NZ_WOXT01000004.1"/>
</dbReference>
<keyword evidence="7 9" id="KW-0378">Hydrolase</keyword>
<evidence type="ECO:0000313" key="10">
    <source>
        <dbReference type="Proteomes" id="UP000479692"/>
    </source>
</evidence>
<dbReference type="Gene3D" id="3.40.50.1360">
    <property type="match status" value="1"/>
</dbReference>
<evidence type="ECO:0000256" key="6">
    <source>
        <dbReference type="ARBA" id="ARBA00020337"/>
    </source>
</evidence>
<feature type="domain" description="Glucosamine/galactosamine-6-phosphate isomerase" evidence="8">
    <location>
        <begin position="10"/>
        <end position="226"/>
    </location>
</feature>
<comment type="function">
    <text evidence="2 7">Hydrolysis of 6-phosphogluconolactone to 6-phosphogluconate.</text>
</comment>
<dbReference type="Proteomes" id="UP000479692">
    <property type="component" value="Unassembled WGS sequence"/>
</dbReference>
<dbReference type="NCBIfam" id="TIGR01198">
    <property type="entry name" value="pgl"/>
    <property type="match status" value="1"/>
</dbReference>
<dbReference type="PANTHER" id="PTHR11054:SF0">
    <property type="entry name" value="6-PHOSPHOGLUCONOLACTONASE"/>
    <property type="match status" value="1"/>
</dbReference>
<evidence type="ECO:0000259" key="8">
    <source>
        <dbReference type="Pfam" id="PF01182"/>
    </source>
</evidence>
<dbReference type="PANTHER" id="PTHR11054">
    <property type="entry name" value="6-PHOSPHOGLUCONOLACTONASE"/>
    <property type="match status" value="1"/>
</dbReference>
<gene>
    <name evidence="7 9" type="primary">pgl</name>
    <name evidence="9" type="ORF">GN331_13480</name>
</gene>
<dbReference type="EC" id="3.1.1.31" evidence="5 7"/>
<evidence type="ECO:0000256" key="7">
    <source>
        <dbReference type="RuleBase" id="RU365095"/>
    </source>
</evidence>
<accession>A0A7C9HUU3</accession>
<comment type="caution">
    <text evidence="9">The sequence shown here is derived from an EMBL/GenBank/DDBJ whole genome shotgun (WGS) entry which is preliminary data.</text>
</comment>
<dbReference type="EMBL" id="WOXT01000004">
    <property type="protein sequence ID" value="MUV15211.1"/>
    <property type="molecule type" value="Genomic_DNA"/>
</dbReference>
<comment type="similarity">
    <text evidence="4 7">Belongs to the glucosamine/galactosamine-6-phosphate isomerase family. 6-phosphogluconolactonase subfamily.</text>
</comment>
<evidence type="ECO:0000256" key="2">
    <source>
        <dbReference type="ARBA" id="ARBA00002681"/>
    </source>
</evidence>
<evidence type="ECO:0000256" key="1">
    <source>
        <dbReference type="ARBA" id="ARBA00000832"/>
    </source>
</evidence>